<dbReference type="RefSeq" id="WP_386049798.1">
    <property type="nucleotide sequence ID" value="NZ_JBHUIO010000025.1"/>
</dbReference>
<keyword evidence="2" id="KW-1185">Reference proteome</keyword>
<dbReference type="Proteomes" id="UP001597343">
    <property type="component" value="Unassembled WGS sequence"/>
</dbReference>
<sequence>MMHPLIGTGIIITKDLDANYRSGDRAVIKEVDHWHSKPSDSHLDYRVERNGISKWIARKHFDFAVESEEAPAALPVAALEEIDRPFGQLSLFGEEATVS</sequence>
<dbReference type="EMBL" id="JBHUIO010000025">
    <property type="protein sequence ID" value="MFD2172413.1"/>
    <property type="molecule type" value="Genomic_DNA"/>
</dbReference>
<proteinExistence type="predicted"/>
<evidence type="ECO:0000313" key="2">
    <source>
        <dbReference type="Proteomes" id="UP001597343"/>
    </source>
</evidence>
<organism evidence="1 2">
    <name type="scientific">Tumebacillus lipolyticus</name>
    <dbReference type="NCBI Taxonomy" id="1280370"/>
    <lineage>
        <taxon>Bacteria</taxon>
        <taxon>Bacillati</taxon>
        <taxon>Bacillota</taxon>
        <taxon>Bacilli</taxon>
        <taxon>Bacillales</taxon>
        <taxon>Alicyclobacillaceae</taxon>
        <taxon>Tumebacillus</taxon>
    </lineage>
</organism>
<evidence type="ECO:0000313" key="1">
    <source>
        <dbReference type="EMBL" id="MFD2172413.1"/>
    </source>
</evidence>
<reference evidence="2" key="1">
    <citation type="journal article" date="2019" name="Int. J. Syst. Evol. Microbiol.">
        <title>The Global Catalogue of Microorganisms (GCM) 10K type strain sequencing project: providing services to taxonomists for standard genome sequencing and annotation.</title>
        <authorList>
            <consortium name="The Broad Institute Genomics Platform"/>
            <consortium name="The Broad Institute Genome Sequencing Center for Infectious Disease"/>
            <person name="Wu L."/>
            <person name="Ma J."/>
        </authorList>
    </citation>
    <scope>NUCLEOTIDE SEQUENCE [LARGE SCALE GENOMIC DNA]</scope>
    <source>
        <strain evidence="2">CGMCC 1.13574</strain>
    </source>
</reference>
<protein>
    <submittedName>
        <fullName evidence="1">Uncharacterized protein</fullName>
    </submittedName>
</protein>
<comment type="caution">
    <text evidence="1">The sequence shown here is derived from an EMBL/GenBank/DDBJ whole genome shotgun (WGS) entry which is preliminary data.</text>
</comment>
<accession>A0ABW5A2S8</accession>
<gene>
    <name evidence="1" type="ORF">ACFSOY_20935</name>
</gene>
<name>A0ABW5A2S8_9BACL</name>